<evidence type="ECO:0000259" key="6">
    <source>
        <dbReference type="Pfam" id="PF07715"/>
    </source>
</evidence>
<proteinExistence type="inferred from homology"/>
<evidence type="ECO:0000256" key="2">
    <source>
        <dbReference type="ARBA" id="ARBA00009810"/>
    </source>
</evidence>
<accession>A0AA88C2A5</accession>
<evidence type="ECO:0000313" key="7">
    <source>
        <dbReference type="EMBL" id="GGY35755.1"/>
    </source>
</evidence>
<feature type="signal peptide" evidence="5">
    <location>
        <begin position="1"/>
        <end position="31"/>
    </location>
</feature>
<dbReference type="PANTHER" id="PTHR40980">
    <property type="entry name" value="PLUG DOMAIN-CONTAINING PROTEIN"/>
    <property type="match status" value="1"/>
</dbReference>
<evidence type="ECO:0000256" key="3">
    <source>
        <dbReference type="ARBA" id="ARBA00023136"/>
    </source>
</evidence>
<dbReference type="Gene3D" id="2.170.130.10">
    <property type="entry name" value="TonB-dependent receptor, plug domain"/>
    <property type="match status" value="1"/>
</dbReference>
<dbReference type="Pfam" id="PF07715">
    <property type="entry name" value="Plug"/>
    <property type="match status" value="1"/>
</dbReference>
<evidence type="ECO:0000256" key="4">
    <source>
        <dbReference type="ARBA" id="ARBA00023237"/>
    </source>
</evidence>
<evidence type="ECO:0000256" key="5">
    <source>
        <dbReference type="SAM" id="SignalP"/>
    </source>
</evidence>
<feature type="chain" id="PRO_5041745054" description="TonB-dependent receptor plug domain-containing protein" evidence="5">
    <location>
        <begin position="32"/>
        <end position="1214"/>
    </location>
</feature>
<keyword evidence="4" id="KW-0998">Cell outer membrane</keyword>
<reference evidence="7" key="2">
    <citation type="submission" date="2022-12" db="EMBL/GenBank/DDBJ databases">
        <authorList>
            <person name="Sun Q."/>
            <person name="Kim S."/>
        </authorList>
    </citation>
    <scope>NUCLEOTIDE SEQUENCE</scope>
    <source>
        <strain evidence="7">KCTC 12343</strain>
    </source>
</reference>
<dbReference type="AlphaFoldDB" id="A0AA88C2A5"/>
<dbReference type="GO" id="GO:0009279">
    <property type="term" value="C:cell outer membrane"/>
    <property type="evidence" value="ECO:0007669"/>
    <property type="project" value="UniProtKB-SubCell"/>
</dbReference>
<name>A0AA88C2A5_9BURK</name>
<dbReference type="InterPro" id="IPR012910">
    <property type="entry name" value="Plug_dom"/>
</dbReference>
<dbReference type="NCBIfam" id="TIGR01782">
    <property type="entry name" value="TonB-Xanth-Caul"/>
    <property type="match status" value="1"/>
</dbReference>
<dbReference type="PANTHER" id="PTHR40980:SF3">
    <property type="entry name" value="TONB-DEPENDENT RECEPTOR-LIKE BETA-BARREL DOMAIN-CONTAINING PROTEIN"/>
    <property type="match status" value="1"/>
</dbReference>
<feature type="domain" description="TonB-dependent receptor plug" evidence="6">
    <location>
        <begin position="75"/>
        <end position="187"/>
    </location>
</feature>
<comment type="subcellular location">
    <subcellularLocation>
        <location evidence="1">Cell outer membrane</location>
    </subcellularLocation>
</comment>
<reference evidence="7" key="1">
    <citation type="journal article" date="2014" name="Int. J. Syst. Evol. Microbiol.">
        <title>Complete genome sequence of Corynebacterium casei LMG S-19264T (=DSM 44701T), isolated from a smear-ripened cheese.</title>
        <authorList>
            <consortium name="US DOE Joint Genome Institute (JGI-PGF)"/>
            <person name="Walter F."/>
            <person name="Albersmeier A."/>
            <person name="Kalinowski J."/>
            <person name="Ruckert C."/>
        </authorList>
    </citation>
    <scope>NUCLEOTIDE SEQUENCE</scope>
    <source>
        <strain evidence="7">KCTC 12343</strain>
    </source>
</reference>
<dbReference type="InterPro" id="IPR010104">
    <property type="entry name" value="TonB_rcpt_bac"/>
</dbReference>
<evidence type="ECO:0000313" key="8">
    <source>
        <dbReference type="Proteomes" id="UP000628442"/>
    </source>
</evidence>
<protein>
    <recommendedName>
        <fullName evidence="6">TonB-dependent receptor plug domain-containing protein</fullName>
    </recommendedName>
</protein>
<comment type="caution">
    <text evidence="7">The sequence shown here is derived from an EMBL/GenBank/DDBJ whole genome shotgun (WGS) entry which is preliminary data.</text>
</comment>
<dbReference type="EMBL" id="BMWV01000003">
    <property type="protein sequence ID" value="GGY35755.1"/>
    <property type="molecule type" value="Genomic_DNA"/>
</dbReference>
<organism evidence="7 8">
    <name type="scientific">Pseudoduganella albidiflava</name>
    <dbReference type="NCBI Taxonomy" id="321983"/>
    <lineage>
        <taxon>Bacteria</taxon>
        <taxon>Pseudomonadati</taxon>
        <taxon>Pseudomonadota</taxon>
        <taxon>Betaproteobacteria</taxon>
        <taxon>Burkholderiales</taxon>
        <taxon>Oxalobacteraceae</taxon>
        <taxon>Telluria group</taxon>
        <taxon>Pseudoduganella</taxon>
    </lineage>
</organism>
<sequence length="1214" mass="130233">MTRTRAFPQPTIAARAVSLALASLMAGHALAQQVAAPAPASTASDDTSGRLADPGDVQKVVVSTRRSQQSSIDRKKNAATAMDSIVAEDVGSLPDRNIGEAISRMAGVAIDRGEYGEGVSLSVRGNGASLTRVELDGMSVQSAGGSDLNGGGDGRGVEFRSLSADLIKSVDVIKGQTADMVEGSLGGGIRIQTRTGLDFRKPFVSVRASGTQHSLNEKWTPDVSFTGARQFGGGRLGVVVNANYQKLDNEAHQTQTSGSGQNGYGRYVDIDNSPEKTFTFQPGSLDMSNPASLEPTTTLKDAGGRVIFSGATPQDLLRRAAAAQSKDECFNAFPQLTKTSAALAGLSSDNINKAIDHRGNELLTCLNQWNDYSPQLLRYFVKRQVDVRKGIDLRTDFKVNEHLTVYAKGSYSRRTVDDHYMTYNLGQVGVNGTGNYVDANGVRTAAPGIGYHTSPYTYGLGASGTGVVRGAAVNFNPATAVVDATHHLTSFSLDNGGAGTDQIRNLMEVNTKYLQFGGTFKRDALTAELLVGASRSDFRRANARWSVSFNDAGPATASVGPNGTWGYDFANGIPDNGDPANYGATVVNTNPAMPNVTSDRTLLWQSPQIRETDEQTAKLDLSYALSDRIPVFKYLKSGFNLRRSGNDSWGAGGYTVRTAQGTAGQPNYSPAITVPSTEVRGVIRGCTDTPGSVGTANACKYGYTPGTAPSLSGTWVLPMQDFQNLLGAAMTDPATATKLFNGASGRPGNTLDNWSQLDVLKVIDILKMPNYDYHCTKECAGSDGQVYQQPIAKVREESRAFYLMTDFGFDTIPFTRRALPFGWEVDGNFGYRYVHRKVQGTGSMTFRVITKTPRFDPANPDAEAGIATSSVTQNTAIDATSHVFLPSYNVGLWLIPNQLVARYSAAKSSALPPVSRLLASGTCTYDERDAGDVEGDDGNLRCNTVGNPALQGQSNFNQNLSVEWYPNADTMFSVAGYRQEGRIGPNKTTGVFDVPLFAGSSGVNPVTGQPLSDIVFDYTTYTNGPPATRTGVEFGTRSAFTFLPWYLRHTGLDANYTRQKSTMQQAMIDPLTGQAQPQSGEPKYSYNLALWYDDGKLAARVAVQAVAAYYGCTAPCGATGTNLNSYPAFNVNAPAALPWNPGTANIRDATRFIDARISYKLRPELELFVEGRNLSNQTETRSIASTGYSDGTPYLQNYAYVGRRVTVGLVYRGL</sequence>
<dbReference type="InterPro" id="IPR036942">
    <property type="entry name" value="Beta-barrel_TonB_sf"/>
</dbReference>
<evidence type="ECO:0000256" key="1">
    <source>
        <dbReference type="ARBA" id="ARBA00004442"/>
    </source>
</evidence>
<dbReference type="InterPro" id="IPR037066">
    <property type="entry name" value="Plug_dom_sf"/>
</dbReference>
<keyword evidence="5" id="KW-0732">Signal</keyword>
<comment type="similarity">
    <text evidence="2">Belongs to the TonB-dependent receptor family.</text>
</comment>
<keyword evidence="3" id="KW-0472">Membrane</keyword>
<gene>
    <name evidence="7" type="ORF">GCM10007387_17490</name>
</gene>
<dbReference type="Gene3D" id="2.40.170.20">
    <property type="entry name" value="TonB-dependent receptor, beta-barrel domain"/>
    <property type="match status" value="1"/>
</dbReference>
<dbReference type="Proteomes" id="UP000628442">
    <property type="component" value="Unassembled WGS sequence"/>
</dbReference>
<dbReference type="RefSeq" id="WP_229420820.1">
    <property type="nucleotide sequence ID" value="NZ_BMWV01000003.1"/>
</dbReference>
<dbReference type="SUPFAM" id="SSF56935">
    <property type="entry name" value="Porins"/>
    <property type="match status" value="1"/>
</dbReference>